<organism evidence="5 6">
    <name type="scientific">Pseudomonas fluorescens</name>
    <dbReference type="NCBI Taxonomy" id="294"/>
    <lineage>
        <taxon>Bacteria</taxon>
        <taxon>Pseudomonadati</taxon>
        <taxon>Pseudomonadota</taxon>
        <taxon>Gammaproteobacteria</taxon>
        <taxon>Pseudomonadales</taxon>
        <taxon>Pseudomonadaceae</taxon>
        <taxon>Pseudomonas</taxon>
    </lineage>
</organism>
<feature type="domain" description="Nudix hydrolase" evidence="4">
    <location>
        <begin position="13"/>
        <end position="131"/>
    </location>
</feature>
<evidence type="ECO:0000259" key="4">
    <source>
        <dbReference type="PROSITE" id="PS51462"/>
    </source>
</evidence>
<sequence>MGATVAATAKDKNLKRRATVIYRRDEEILFVRKRNAKWNLPGGRVEQGETPLQAALREMAEETGLTFDQLAYVSEYEQDKVIHFLFEARRVGQRKPRPCNEIDDCRWISTKELDKRNVRGSIRTLLKRCASDAGNRSAASSAS</sequence>
<dbReference type="GO" id="GO:0016787">
    <property type="term" value="F:hydrolase activity"/>
    <property type="evidence" value="ECO:0007669"/>
    <property type="project" value="UniProtKB-KW"/>
</dbReference>
<dbReference type="Proteomes" id="UP000337909">
    <property type="component" value="Unassembled WGS sequence"/>
</dbReference>
<evidence type="ECO:0000256" key="1">
    <source>
        <dbReference type="ARBA" id="ARBA00001946"/>
    </source>
</evidence>
<dbReference type="InterPro" id="IPR020476">
    <property type="entry name" value="Nudix_hydrolase"/>
</dbReference>
<name>A0A5E7DHM5_PSEFL</name>
<dbReference type="RefSeq" id="WP_150643077.1">
    <property type="nucleotide sequence ID" value="NZ_CABVHQ010000029.1"/>
</dbReference>
<comment type="cofactor">
    <cofactor evidence="1">
        <name>Mg(2+)</name>
        <dbReference type="ChEBI" id="CHEBI:18420"/>
    </cofactor>
</comment>
<dbReference type="PROSITE" id="PS51462">
    <property type="entry name" value="NUDIX"/>
    <property type="match status" value="1"/>
</dbReference>
<evidence type="ECO:0000256" key="3">
    <source>
        <dbReference type="RuleBase" id="RU003476"/>
    </source>
</evidence>
<dbReference type="PRINTS" id="PR00502">
    <property type="entry name" value="NUDIXFAMILY"/>
</dbReference>
<dbReference type="PROSITE" id="PS00893">
    <property type="entry name" value="NUDIX_BOX"/>
    <property type="match status" value="1"/>
</dbReference>
<dbReference type="EMBL" id="CABVHQ010000029">
    <property type="protein sequence ID" value="VVO07704.1"/>
    <property type="molecule type" value="Genomic_DNA"/>
</dbReference>
<dbReference type="InterPro" id="IPR020084">
    <property type="entry name" value="NUDIX_hydrolase_CS"/>
</dbReference>
<dbReference type="InterPro" id="IPR000086">
    <property type="entry name" value="NUDIX_hydrolase_dom"/>
</dbReference>
<dbReference type="PANTHER" id="PTHR43046">
    <property type="entry name" value="GDP-MANNOSE MANNOSYL HYDROLASE"/>
    <property type="match status" value="1"/>
</dbReference>
<dbReference type="SUPFAM" id="SSF55811">
    <property type="entry name" value="Nudix"/>
    <property type="match status" value="1"/>
</dbReference>
<dbReference type="Pfam" id="PF00293">
    <property type="entry name" value="NUDIX"/>
    <property type="match status" value="1"/>
</dbReference>
<proteinExistence type="inferred from homology"/>
<accession>A0A5E7DHM5</accession>
<dbReference type="CDD" id="cd04667">
    <property type="entry name" value="NUDIX_Hydrolase"/>
    <property type="match status" value="1"/>
</dbReference>
<reference evidence="5 6" key="1">
    <citation type="submission" date="2019-09" db="EMBL/GenBank/DDBJ databases">
        <authorList>
            <person name="Chandra G."/>
            <person name="Truman W A."/>
        </authorList>
    </citation>
    <scope>NUCLEOTIDE SEQUENCE [LARGE SCALE GENOMIC DNA]</scope>
    <source>
        <strain evidence="5">PS691</strain>
    </source>
</reference>
<comment type="similarity">
    <text evidence="3">Belongs to the Nudix hydrolase family.</text>
</comment>
<protein>
    <submittedName>
        <fullName evidence="5">RNA pyrophosphohydrolase</fullName>
        <ecNumber evidence="5">3.6.1.-</ecNumber>
    </submittedName>
</protein>
<dbReference type="EC" id="3.6.1.-" evidence="5"/>
<gene>
    <name evidence="5" type="primary">rppH_2</name>
    <name evidence="5" type="ORF">PS691_03149</name>
</gene>
<keyword evidence="2 3" id="KW-0378">Hydrolase</keyword>
<dbReference type="Gene3D" id="3.90.79.10">
    <property type="entry name" value="Nucleoside Triphosphate Pyrophosphohydrolase"/>
    <property type="match status" value="1"/>
</dbReference>
<evidence type="ECO:0000256" key="2">
    <source>
        <dbReference type="ARBA" id="ARBA00022801"/>
    </source>
</evidence>
<evidence type="ECO:0000313" key="5">
    <source>
        <dbReference type="EMBL" id="VVO07704.1"/>
    </source>
</evidence>
<dbReference type="OrthoDB" id="9791228at2"/>
<dbReference type="InterPro" id="IPR015797">
    <property type="entry name" value="NUDIX_hydrolase-like_dom_sf"/>
</dbReference>
<evidence type="ECO:0000313" key="6">
    <source>
        <dbReference type="Proteomes" id="UP000337909"/>
    </source>
</evidence>
<dbReference type="AlphaFoldDB" id="A0A5E7DHM5"/>
<dbReference type="PANTHER" id="PTHR43046:SF14">
    <property type="entry name" value="MUTT_NUDIX FAMILY PROTEIN"/>
    <property type="match status" value="1"/>
</dbReference>